<dbReference type="Gene3D" id="4.10.60.10">
    <property type="entry name" value="Zinc finger, CCHC-type"/>
    <property type="match status" value="1"/>
</dbReference>
<keyword evidence="1" id="KW-0479">Metal-binding</keyword>
<feature type="compositionally biased region" description="Basic and acidic residues" evidence="2">
    <location>
        <begin position="237"/>
        <end position="254"/>
    </location>
</feature>
<feature type="compositionally biased region" description="Gly residues" evidence="2">
    <location>
        <begin position="73"/>
        <end position="84"/>
    </location>
</feature>
<dbReference type="GO" id="GO:0008270">
    <property type="term" value="F:zinc ion binding"/>
    <property type="evidence" value="ECO:0007669"/>
    <property type="project" value="UniProtKB-KW"/>
</dbReference>
<dbReference type="AlphaFoldDB" id="A0AAV4CEN9"/>
<evidence type="ECO:0000313" key="5">
    <source>
        <dbReference type="Proteomes" id="UP000735302"/>
    </source>
</evidence>
<dbReference type="Proteomes" id="UP000735302">
    <property type="component" value="Unassembled WGS sequence"/>
</dbReference>
<keyword evidence="5" id="KW-1185">Reference proteome</keyword>
<reference evidence="4 5" key="1">
    <citation type="journal article" date="2021" name="Elife">
        <title>Chloroplast acquisition without the gene transfer in kleptoplastic sea slugs, Plakobranchus ocellatus.</title>
        <authorList>
            <person name="Maeda T."/>
            <person name="Takahashi S."/>
            <person name="Yoshida T."/>
            <person name="Shimamura S."/>
            <person name="Takaki Y."/>
            <person name="Nagai Y."/>
            <person name="Toyoda A."/>
            <person name="Suzuki Y."/>
            <person name="Arimoto A."/>
            <person name="Ishii H."/>
            <person name="Satoh N."/>
            <person name="Nishiyama T."/>
            <person name="Hasebe M."/>
            <person name="Maruyama T."/>
            <person name="Minagawa J."/>
            <person name="Obokata J."/>
            <person name="Shigenobu S."/>
        </authorList>
    </citation>
    <scope>NUCLEOTIDE SEQUENCE [LARGE SCALE GENOMIC DNA]</scope>
</reference>
<keyword evidence="1" id="KW-0862">Zinc</keyword>
<feature type="region of interest" description="Disordered" evidence="2">
    <location>
        <begin position="73"/>
        <end position="105"/>
    </location>
</feature>
<name>A0AAV4CEN9_9GAST</name>
<feature type="region of interest" description="Disordered" evidence="2">
    <location>
        <begin position="231"/>
        <end position="254"/>
    </location>
</feature>
<keyword evidence="1" id="KW-0863">Zinc-finger</keyword>
<evidence type="ECO:0000259" key="3">
    <source>
        <dbReference type="PROSITE" id="PS50158"/>
    </source>
</evidence>
<sequence>MYKREIKQMVLKSCTGCIDREANLHAASMHPESLDDAIRDILRFQFNYAAVYGSRGERGPSDVTVRAVRSSRGYGGGWSSGGDGYRSREDSPNWGRAQPPQRSRVYSPDWVSRRDFFPGSDRSSYRYPTERRDFVSPVKGRVNGSGQSDLKRLLNGMVAGLESRLGALLEDKFSQFASRIENKLSILSHKVEQMDGGVVRLEGSHRSPSPQKRSTSPLTCHGCGQTGHFVSHCPNDPGRKSLRFGDTKKGSGSA</sequence>
<evidence type="ECO:0000313" key="4">
    <source>
        <dbReference type="EMBL" id="GFO29687.1"/>
    </source>
</evidence>
<feature type="domain" description="CCHC-type" evidence="3">
    <location>
        <begin position="220"/>
        <end position="235"/>
    </location>
</feature>
<organism evidence="4 5">
    <name type="scientific">Plakobranchus ocellatus</name>
    <dbReference type="NCBI Taxonomy" id="259542"/>
    <lineage>
        <taxon>Eukaryota</taxon>
        <taxon>Metazoa</taxon>
        <taxon>Spiralia</taxon>
        <taxon>Lophotrochozoa</taxon>
        <taxon>Mollusca</taxon>
        <taxon>Gastropoda</taxon>
        <taxon>Heterobranchia</taxon>
        <taxon>Euthyneura</taxon>
        <taxon>Panpulmonata</taxon>
        <taxon>Sacoglossa</taxon>
        <taxon>Placobranchoidea</taxon>
        <taxon>Plakobranchidae</taxon>
        <taxon>Plakobranchus</taxon>
    </lineage>
</organism>
<dbReference type="InterPro" id="IPR001878">
    <property type="entry name" value="Znf_CCHC"/>
</dbReference>
<accession>A0AAV4CEN9</accession>
<dbReference type="GO" id="GO:0003676">
    <property type="term" value="F:nucleic acid binding"/>
    <property type="evidence" value="ECO:0007669"/>
    <property type="project" value="InterPro"/>
</dbReference>
<evidence type="ECO:0000256" key="1">
    <source>
        <dbReference type="PROSITE-ProRule" id="PRU00047"/>
    </source>
</evidence>
<comment type="caution">
    <text evidence="4">The sequence shown here is derived from an EMBL/GenBank/DDBJ whole genome shotgun (WGS) entry which is preliminary data.</text>
</comment>
<evidence type="ECO:0000256" key="2">
    <source>
        <dbReference type="SAM" id="MobiDB-lite"/>
    </source>
</evidence>
<dbReference type="EMBL" id="BLXT01006181">
    <property type="protein sequence ID" value="GFO29687.1"/>
    <property type="molecule type" value="Genomic_DNA"/>
</dbReference>
<dbReference type="SUPFAM" id="SSF57756">
    <property type="entry name" value="Retrovirus zinc finger-like domains"/>
    <property type="match status" value="1"/>
</dbReference>
<dbReference type="PROSITE" id="PS50158">
    <property type="entry name" value="ZF_CCHC"/>
    <property type="match status" value="1"/>
</dbReference>
<dbReference type="InterPro" id="IPR036875">
    <property type="entry name" value="Znf_CCHC_sf"/>
</dbReference>
<protein>
    <recommendedName>
        <fullName evidence="3">CCHC-type domain-containing protein</fullName>
    </recommendedName>
</protein>
<gene>
    <name evidence="4" type="ORF">PoB_005619200</name>
</gene>
<proteinExistence type="predicted"/>